<dbReference type="GO" id="GO:0016747">
    <property type="term" value="F:acyltransferase activity, transferring groups other than amino-acyl groups"/>
    <property type="evidence" value="ECO:0007669"/>
    <property type="project" value="InterPro"/>
</dbReference>
<dbReference type="Pfam" id="PF01757">
    <property type="entry name" value="Acyl_transf_3"/>
    <property type="match status" value="1"/>
</dbReference>
<dbReference type="AlphaFoldDB" id="A0A7W6A043"/>
<keyword evidence="1" id="KW-0812">Transmembrane</keyword>
<dbReference type="InterPro" id="IPR002656">
    <property type="entry name" value="Acyl_transf_3_dom"/>
</dbReference>
<keyword evidence="1" id="KW-0472">Membrane</keyword>
<feature type="transmembrane region" description="Helical" evidence="1">
    <location>
        <begin position="144"/>
        <end position="164"/>
    </location>
</feature>
<dbReference type="GO" id="GO:0016020">
    <property type="term" value="C:membrane"/>
    <property type="evidence" value="ECO:0007669"/>
    <property type="project" value="TreeGrafter"/>
</dbReference>
<evidence type="ECO:0000259" key="2">
    <source>
        <dbReference type="Pfam" id="PF01757"/>
    </source>
</evidence>
<dbReference type="EMBL" id="JACICY010000004">
    <property type="protein sequence ID" value="MBB3860835.1"/>
    <property type="molecule type" value="Genomic_DNA"/>
</dbReference>
<organism evidence="3 4">
    <name type="scientific">Novosphingobium hassiacum</name>
    <dbReference type="NCBI Taxonomy" id="173676"/>
    <lineage>
        <taxon>Bacteria</taxon>
        <taxon>Pseudomonadati</taxon>
        <taxon>Pseudomonadota</taxon>
        <taxon>Alphaproteobacteria</taxon>
        <taxon>Sphingomonadales</taxon>
        <taxon>Sphingomonadaceae</taxon>
        <taxon>Novosphingobium</taxon>
    </lineage>
</organism>
<feature type="domain" description="Acyltransferase 3" evidence="2">
    <location>
        <begin position="12"/>
        <end position="337"/>
    </location>
</feature>
<keyword evidence="1" id="KW-1133">Transmembrane helix</keyword>
<feature type="transmembrane region" description="Helical" evidence="1">
    <location>
        <begin position="91"/>
        <end position="110"/>
    </location>
</feature>
<dbReference type="GO" id="GO:0000271">
    <property type="term" value="P:polysaccharide biosynthetic process"/>
    <property type="evidence" value="ECO:0007669"/>
    <property type="project" value="TreeGrafter"/>
</dbReference>
<proteinExistence type="predicted"/>
<feature type="transmembrane region" description="Helical" evidence="1">
    <location>
        <begin position="254"/>
        <end position="273"/>
    </location>
</feature>
<dbReference type="Proteomes" id="UP000562395">
    <property type="component" value="Unassembled WGS sequence"/>
</dbReference>
<feature type="transmembrane region" description="Helical" evidence="1">
    <location>
        <begin position="227"/>
        <end position="248"/>
    </location>
</feature>
<reference evidence="3 4" key="1">
    <citation type="submission" date="2020-08" db="EMBL/GenBank/DDBJ databases">
        <title>Genomic Encyclopedia of Type Strains, Phase IV (KMG-IV): sequencing the most valuable type-strain genomes for metagenomic binning, comparative biology and taxonomic classification.</title>
        <authorList>
            <person name="Goeker M."/>
        </authorList>
    </citation>
    <scope>NUCLEOTIDE SEQUENCE [LARGE SCALE GENOMIC DNA]</scope>
    <source>
        <strain evidence="3 4">DSM 14552</strain>
    </source>
</reference>
<dbReference type="PANTHER" id="PTHR23028:SF131">
    <property type="entry name" value="BLR2367 PROTEIN"/>
    <property type="match status" value="1"/>
</dbReference>
<protein>
    <submittedName>
        <fullName evidence="3">Peptidoglycan/LPS O-acetylase OafA/YrhL</fullName>
    </submittedName>
</protein>
<dbReference type="RefSeq" id="WP_183613086.1">
    <property type="nucleotide sequence ID" value="NZ_JACICY010000004.1"/>
</dbReference>
<comment type="caution">
    <text evidence="3">The sequence shown here is derived from an EMBL/GenBank/DDBJ whole genome shotgun (WGS) entry which is preliminary data.</text>
</comment>
<feature type="transmembrane region" description="Helical" evidence="1">
    <location>
        <begin position="12"/>
        <end position="30"/>
    </location>
</feature>
<feature type="transmembrane region" description="Helical" evidence="1">
    <location>
        <begin position="319"/>
        <end position="340"/>
    </location>
</feature>
<evidence type="ECO:0000313" key="3">
    <source>
        <dbReference type="EMBL" id="MBB3860835.1"/>
    </source>
</evidence>
<accession>A0A7W6A043</accession>
<sequence length="357" mass="39399">MDAGRVDTSTIAGVQMLRLVAALAVLVHHAEGIGYHLGRYRGVELARADVMLTGACGVDLFFAISGFIMVVSAQRLLGTQRPRLVFIQHRLARIVPLYWLMTAFTLGWGWRFGPPFDLATTVHALAFLPYAPDGMPALKTIPLVVAWTLYYEMLFYAIFAACLASTMPTTVRRVLIALTALVAAGAVFDLPQPFAFWTEPIIAEFAGGMVIALAYERGIVVKCWMRIALLAAAAALIFATDYAAIGTLNGWDRTLTWGVAGWLILSAVVLGPLRLPAMRLWSIGGAISYALYLVHMPLMNAVQFIWRHFRWSYGPWQELVFVVGTMAASILAALILHRAFERPITQHLKLWLNPAAR</sequence>
<gene>
    <name evidence="3" type="ORF">GGQ88_002104</name>
</gene>
<feature type="transmembrane region" description="Helical" evidence="1">
    <location>
        <begin position="280"/>
        <end position="299"/>
    </location>
</feature>
<evidence type="ECO:0000256" key="1">
    <source>
        <dbReference type="SAM" id="Phobius"/>
    </source>
</evidence>
<dbReference type="InterPro" id="IPR050879">
    <property type="entry name" value="Acyltransferase_3"/>
</dbReference>
<feature type="transmembrane region" description="Helical" evidence="1">
    <location>
        <begin position="194"/>
        <end position="215"/>
    </location>
</feature>
<feature type="transmembrane region" description="Helical" evidence="1">
    <location>
        <begin position="50"/>
        <end position="71"/>
    </location>
</feature>
<feature type="transmembrane region" description="Helical" evidence="1">
    <location>
        <begin position="171"/>
        <end position="188"/>
    </location>
</feature>
<keyword evidence="4" id="KW-1185">Reference proteome</keyword>
<name>A0A7W6A043_9SPHN</name>
<dbReference type="PANTHER" id="PTHR23028">
    <property type="entry name" value="ACETYLTRANSFERASE"/>
    <property type="match status" value="1"/>
</dbReference>
<evidence type="ECO:0000313" key="4">
    <source>
        <dbReference type="Proteomes" id="UP000562395"/>
    </source>
</evidence>